<dbReference type="AlphaFoldDB" id="A0A0B8N5U2"/>
<proteinExistence type="predicted"/>
<sequence>MKKVCVGFALESICLPTALAAAVAAEAAGAAAAAEAALAAAIAAEAAATAATAGVASANFWNPLGWAIGGVLVGARQHISQAVTWDCYKPIIGEVDTKEASIKPITFANLAAHPEVRRVFIGASTASANLPDVLVENRAGQCYLLRGVILPWGSVAYHADRVDK</sequence>
<reference evidence="3" key="1">
    <citation type="journal article" date="2015" name="Genome Announc.">
        <title>Draft genome sequence of Talaromyces cellulolyticus strain Y-94, a source of lignocellulosic biomass-degrading enzymes.</title>
        <authorList>
            <person name="Fujii T."/>
            <person name="Koike H."/>
            <person name="Sawayama S."/>
            <person name="Yano S."/>
            <person name="Inoue H."/>
        </authorList>
    </citation>
    <scope>NUCLEOTIDE SEQUENCE [LARGE SCALE GENOMIC DNA]</scope>
    <source>
        <strain evidence="3">Y-94</strain>
    </source>
</reference>
<accession>A0A0B8N5U2</accession>
<dbReference type="Proteomes" id="UP000053095">
    <property type="component" value="Unassembled WGS sequence"/>
</dbReference>
<name>A0A0B8N5U2_TALPI</name>
<protein>
    <submittedName>
        <fullName evidence="2">Uncharacterized protein</fullName>
    </submittedName>
</protein>
<gene>
    <name evidence="2" type="ORF">TCE0_043f15646</name>
</gene>
<feature type="signal peptide" evidence="1">
    <location>
        <begin position="1"/>
        <end position="20"/>
    </location>
</feature>
<dbReference type="EMBL" id="DF933839">
    <property type="protein sequence ID" value="GAM42034.1"/>
    <property type="molecule type" value="Genomic_DNA"/>
</dbReference>
<evidence type="ECO:0000313" key="2">
    <source>
        <dbReference type="EMBL" id="GAM42034.1"/>
    </source>
</evidence>
<organism evidence="2 3">
    <name type="scientific">Talaromyces pinophilus</name>
    <name type="common">Penicillium pinophilum</name>
    <dbReference type="NCBI Taxonomy" id="128442"/>
    <lineage>
        <taxon>Eukaryota</taxon>
        <taxon>Fungi</taxon>
        <taxon>Dikarya</taxon>
        <taxon>Ascomycota</taxon>
        <taxon>Pezizomycotina</taxon>
        <taxon>Eurotiomycetes</taxon>
        <taxon>Eurotiomycetidae</taxon>
        <taxon>Eurotiales</taxon>
        <taxon>Trichocomaceae</taxon>
        <taxon>Talaromyces</taxon>
        <taxon>Talaromyces sect. Talaromyces</taxon>
    </lineage>
</organism>
<keyword evidence="1" id="KW-0732">Signal</keyword>
<evidence type="ECO:0000313" key="3">
    <source>
        <dbReference type="Proteomes" id="UP000053095"/>
    </source>
</evidence>
<keyword evidence="3" id="KW-1185">Reference proteome</keyword>
<feature type="chain" id="PRO_5002136024" evidence="1">
    <location>
        <begin position="21"/>
        <end position="164"/>
    </location>
</feature>
<evidence type="ECO:0000256" key="1">
    <source>
        <dbReference type="SAM" id="SignalP"/>
    </source>
</evidence>